<name>A0ABW0LIA5_9BACI</name>
<feature type="chain" id="PRO_5045102849" evidence="1">
    <location>
        <begin position="18"/>
        <end position="434"/>
    </location>
</feature>
<evidence type="ECO:0000313" key="3">
    <source>
        <dbReference type="Proteomes" id="UP001596147"/>
    </source>
</evidence>
<gene>
    <name evidence="2" type="ORF">ACFPM4_12185</name>
</gene>
<keyword evidence="1" id="KW-0732">Signal</keyword>
<accession>A0ABW0LIA5</accession>
<dbReference type="PROSITE" id="PS51257">
    <property type="entry name" value="PROKAR_LIPOPROTEIN"/>
    <property type="match status" value="1"/>
</dbReference>
<dbReference type="CDD" id="cd13585">
    <property type="entry name" value="PBP2_TMBP_like"/>
    <property type="match status" value="1"/>
</dbReference>
<dbReference type="PANTHER" id="PTHR43649">
    <property type="entry name" value="ARABINOSE-BINDING PROTEIN-RELATED"/>
    <property type="match status" value="1"/>
</dbReference>
<comment type="caution">
    <text evidence="2">The sequence shown here is derived from an EMBL/GenBank/DDBJ whole genome shotgun (WGS) entry which is preliminary data.</text>
</comment>
<dbReference type="RefSeq" id="WP_382351960.1">
    <property type="nucleotide sequence ID" value="NZ_JBHSMC010000014.1"/>
</dbReference>
<feature type="signal peptide" evidence="1">
    <location>
        <begin position="1"/>
        <end position="17"/>
    </location>
</feature>
<organism evidence="2 3">
    <name type="scientific">Lederbergia graminis</name>
    <dbReference type="NCBI Taxonomy" id="735518"/>
    <lineage>
        <taxon>Bacteria</taxon>
        <taxon>Bacillati</taxon>
        <taxon>Bacillota</taxon>
        <taxon>Bacilli</taxon>
        <taxon>Bacillales</taxon>
        <taxon>Bacillaceae</taxon>
        <taxon>Lederbergia</taxon>
    </lineage>
</organism>
<evidence type="ECO:0000313" key="2">
    <source>
        <dbReference type="EMBL" id="MFC5465510.1"/>
    </source>
</evidence>
<evidence type="ECO:0000256" key="1">
    <source>
        <dbReference type="SAM" id="SignalP"/>
    </source>
</evidence>
<dbReference type="PANTHER" id="PTHR43649:SF12">
    <property type="entry name" value="DIACETYLCHITOBIOSE BINDING PROTEIN DASA"/>
    <property type="match status" value="1"/>
</dbReference>
<reference evidence="3" key="1">
    <citation type="journal article" date="2019" name="Int. J. Syst. Evol. Microbiol.">
        <title>The Global Catalogue of Microorganisms (GCM) 10K type strain sequencing project: providing services to taxonomists for standard genome sequencing and annotation.</title>
        <authorList>
            <consortium name="The Broad Institute Genomics Platform"/>
            <consortium name="The Broad Institute Genome Sequencing Center for Infectious Disease"/>
            <person name="Wu L."/>
            <person name="Ma J."/>
        </authorList>
    </citation>
    <scope>NUCLEOTIDE SEQUENCE [LARGE SCALE GENOMIC DNA]</scope>
    <source>
        <strain evidence="3">CGMCC 1.12237</strain>
    </source>
</reference>
<dbReference type="SUPFAM" id="SSF53850">
    <property type="entry name" value="Periplasmic binding protein-like II"/>
    <property type="match status" value="1"/>
</dbReference>
<sequence length="434" mass="49403">MKKAVAILAFSCLLFLAGCGKDDRTVISMSVWGMPWEDKLYTEIYIPEFEKQNPDIKVKFNNYTNYREKILTLAAGNNAPDVIRQGAADVPNFIQKGMNLPLDDYFEESGIDRSDFVDAAWPVATMDGKTYAIPQDENLFALYYDPQAFKEAGLKEPDHDYTLEQMLKDAEVLTKKNGDNVERYGLVQGWNAWNFMNYVMAFNGSIWSEDLQTSTIGSEEAIKALEYWKQLMVDFNLTPYQSEMGQIGPDVYFQTGKAAMYLDGTWMAPSITKAAPDFKFKATSFPKGDRKVVRAQSVMWAVSADSKHPDEAWKLAEFLSTKEALTQYWQTLWVAAPARYSAVNSEEFKNVTGLEDIPGIDSEEEFKDKAAWIVETFDNKWDTQEWVGPYHSIYEQEVDNAIQSVLVKGSKVTPREALKKAEENINKTIQQQKD</sequence>
<dbReference type="InterPro" id="IPR050490">
    <property type="entry name" value="Bact_solute-bd_prot1"/>
</dbReference>
<dbReference type="Gene3D" id="3.40.190.10">
    <property type="entry name" value="Periplasmic binding protein-like II"/>
    <property type="match status" value="1"/>
</dbReference>
<dbReference type="Pfam" id="PF01547">
    <property type="entry name" value="SBP_bac_1"/>
    <property type="match status" value="1"/>
</dbReference>
<dbReference type="Proteomes" id="UP001596147">
    <property type="component" value="Unassembled WGS sequence"/>
</dbReference>
<proteinExistence type="predicted"/>
<dbReference type="EMBL" id="JBHSMC010000014">
    <property type="protein sequence ID" value="MFC5465510.1"/>
    <property type="molecule type" value="Genomic_DNA"/>
</dbReference>
<keyword evidence="3" id="KW-1185">Reference proteome</keyword>
<dbReference type="InterPro" id="IPR006059">
    <property type="entry name" value="SBP"/>
</dbReference>
<protein>
    <submittedName>
        <fullName evidence="2">ABC transporter substrate-binding protein</fullName>
    </submittedName>
</protein>